<gene>
    <name evidence="1" type="ORF">DHA2_153352</name>
</gene>
<dbReference type="VEuPathDB" id="GiardiaDB:DHA2_153352"/>
<dbReference type="AlphaFoldDB" id="V6TFI4"/>
<reference evidence="1 2" key="2">
    <citation type="journal article" date="2013" name="Genome Biol. Evol.">
        <title>Genome sequencing of Giardia lamblia genotypes A2 and B isolates (DH and GS) and comparative analysis with the genomes of genotypes A1 and E (WB and Pig).</title>
        <authorList>
            <person name="Adam R.D."/>
            <person name="Dahlstrom E.W."/>
            <person name="Martens C.A."/>
            <person name="Bruno D.P."/>
            <person name="Barbian K.D."/>
            <person name="Ricklefs S.M."/>
            <person name="Hernandez M.M."/>
            <person name="Narla N.P."/>
            <person name="Patel R.B."/>
            <person name="Porcella S.F."/>
            <person name="Nash T.E."/>
        </authorList>
    </citation>
    <scope>NUCLEOTIDE SEQUENCE [LARGE SCALE GENOMIC DNA]</scope>
    <source>
        <strain evidence="1 2">DH</strain>
    </source>
</reference>
<evidence type="ECO:0000313" key="2">
    <source>
        <dbReference type="Proteomes" id="UP000018320"/>
    </source>
</evidence>
<name>V6TFI4_GIAIN</name>
<accession>V6TFI4</accession>
<evidence type="ECO:0000313" key="1">
    <source>
        <dbReference type="EMBL" id="ESU35665.1"/>
    </source>
</evidence>
<sequence length="64" mass="7295">MHVEMRQPVSPDGDTMCWDCSDGLPYRFFRHEGLRRSAGVAIDTTTGWSALEDPREDPRRLIGC</sequence>
<dbReference type="EMBL" id="AHGT01000073">
    <property type="protein sequence ID" value="ESU35665.1"/>
    <property type="molecule type" value="Genomic_DNA"/>
</dbReference>
<reference evidence="2" key="1">
    <citation type="submission" date="2012-02" db="EMBL/GenBank/DDBJ databases">
        <title>Genome sequencing of Giardia lamblia Genotypes A2 and B isolates (DH and GS) and comparative analysis with the genomes of Genotypes A1 and E (WB and Pig).</title>
        <authorList>
            <person name="Adam R."/>
            <person name="Dahlstrom E."/>
            <person name="Martens C."/>
            <person name="Bruno D."/>
            <person name="Barbian K."/>
            <person name="Porcella S.F."/>
            <person name="Nash T."/>
        </authorList>
    </citation>
    <scope>NUCLEOTIDE SEQUENCE</scope>
    <source>
        <strain evidence="2">DH</strain>
    </source>
</reference>
<organism evidence="1 2">
    <name type="scientific">Giardia intestinalis</name>
    <name type="common">Giardia lamblia</name>
    <dbReference type="NCBI Taxonomy" id="5741"/>
    <lineage>
        <taxon>Eukaryota</taxon>
        <taxon>Metamonada</taxon>
        <taxon>Diplomonadida</taxon>
        <taxon>Hexamitidae</taxon>
        <taxon>Giardiinae</taxon>
        <taxon>Giardia</taxon>
    </lineage>
</organism>
<protein>
    <submittedName>
        <fullName evidence="1">Hsp70-interacting protein Hip</fullName>
    </submittedName>
</protein>
<dbReference type="Proteomes" id="UP000018320">
    <property type="component" value="Unassembled WGS sequence"/>
</dbReference>
<comment type="caution">
    <text evidence="1">The sequence shown here is derived from an EMBL/GenBank/DDBJ whole genome shotgun (WGS) entry which is preliminary data.</text>
</comment>
<proteinExistence type="predicted"/>